<dbReference type="GO" id="GO:0012505">
    <property type="term" value="C:endomembrane system"/>
    <property type="evidence" value="ECO:0007669"/>
    <property type="project" value="UniProtKB-SubCell"/>
</dbReference>
<name>A0A382VDD8_9ZZZZ</name>
<evidence type="ECO:0000256" key="5">
    <source>
        <dbReference type="ARBA" id="ARBA00022547"/>
    </source>
</evidence>
<proteinExistence type="inferred from homology"/>
<gene>
    <name evidence="14" type="ORF">METZ01_LOCUS397284</name>
</gene>
<evidence type="ECO:0000256" key="9">
    <source>
        <dbReference type="ARBA" id="ARBA00023065"/>
    </source>
</evidence>
<keyword evidence="12" id="KW-0175">Coiled coil</keyword>
<evidence type="ECO:0000256" key="7">
    <source>
        <dbReference type="ARBA" id="ARBA00022781"/>
    </source>
</evidence>
<feature type="coiled-coil region" evidence="12">
    <location>
        <begin position="82"/>
        <end position="146"/>
    </location>
</feature>
<feature type="non-terminal residue" evidence="14">
    <location>
        <position position="1"/>
    </location>
</feature>
<keyword evidence="5" id="KW-0138">CF(0)</keyword>
<dbReference type="PANTHER" id="PTHR33445">
    <property type="entry name" value="ATP SYNTHASE SUBUNIT B', CHLOROPLASTIC"/>
    <property type="match status" value="1"/>
</dbReference>
<accession>A0A382VDD8</accession>
<evidence type="ECO:0000256" key="11">
    <source>
        <dbReference type="ARBA" id="ARBA00025198"/>
    </source>
</evidence>
<keyword evidence="7" id="KW-0375">Hydrogen ion transport</keyword>
<keyword evidence="6 13" id="KW-0812">Transmembrane</keyword>
<evidence type="ECO:0000256" key="8">
    <source>
        <dbReference type="ARBA" id="ARBA00022989"/>
    </source>
</evidence>
<evidence type="ECO:0000256" key="13">
    <source>
        <dbReference type="SAM" id="Phobius"/>
    </source>
</evidence>
<evidence type="ECO:0000256" key="6">
    <source>
        <dbReference type="ARBA" id="ARBA00022692"/>
    </source>
</evidence>
<organism evidence="14">
    <name type="scientific">marine metagenome</name>
    <dbReference type="NCBI Taxonomy" id="408172"/>
    <lineage>
        <taxon>unclassified sequences</taxon>
        <taxon>metagenomes</taxon>
        <taxon>ecological metagenomes</taxon>
    </lineage>
</organism>
<evidence type="ECO:0000256" key="3">
    <source>
        <dbReference type="ARBA" id="ARBA00005513"/>
    </source>
</evidence>
<keyword evidence="9" id="KW-0406">Ion transport</keyword>
<keyword evidence="4" id="KW-0813">Transport</keyword>
<comment type="function">
    <text evidence="11">F(1)F(0) ATP synthase produces ATP from ADP in the presence of a proton or sodium gradient. F-type ATPases consist of two structural domains, F(1) containing the extramembraneous catalytic core and F(0) containing the membrane proton channel, linked together by a central stalk and a peripheral stalk. During catalysis, ATP synthesis in the catalytic domain of F(1) is coupled via a rotary mechanism of the central stalk subunits to proton translocation.</text>
</comment>
<evidence type="ECO:0000313" key="14">
    <source>
        <dbReference type="EMBL" id="SVD44430.1"/>
    </source>
</evidence>
<dbReference type="GO" id="GO:0046961">
    <property type="term" value="F:proton-transporting ATPase activity, rotational mechanism"/>
    <property type="evidence" value="ECO:0007669"/>
    <property type="project" value="TreeGrafter"/>
</dbReference>
<protein>
    <recommendedName>
        <fullName evidence="15">ATP synthase YMF19-like N-terminal domain-containing protein</fullName>
    </recommendedName>
</protein>
<evidence type="ECO:0000256" key="12">
    <source>
        <dbReference type="SAM" id="Coils"/>
    </source>
</evidence>
<dbReference type="CDD" id="cd06503">
    <property type="entry name" value="ATP-synt_Fo_b"/>
    <property type="match status" value="1"/>
</dbReference>
<evidence type="ECO:0000256" key="4">
    <source>
        <dbReference type="ARBA" id="ARBA00022448"/>
    </source>
</evidence>
<dbReference type="GO" id="GO:0015986">
    <property type="term" value="P:proton motive force-driven ATP synthesis"/>
    <property type="evidence" value="ECO:0007669"/>
    <property type="project" value="InterPro"/>
</dbReference>
<evidence type="ECO:0000256" key="2">
    <source>
        <dbReference type="ARBA" id="ARBA00004308"/>
    </source>
</evidence>
<reference evidence="14" key="1">
    <citation type="submission" date="2018-05" db="EMBL/GenBank/DDBJ databases">
        <authorList>
            <person name="Lanie J.A."/>
            <person name="Ng W.-L."/>
            <person name="Kazmierczak K.M."/>
            <person name="Andrzejewski T.M."/>
            <person name="Davidsen T.M."/>
            <person name="Wayne K.J."/>
            <person name="Tettelin H."/>
            <person name="Glass J.I."/>
            <person name="Rusch D."/>
            <person name="Podicherti R."/>
            <person name="Tsui H.-C.T."/>
            <person name="Winkler M.E."/>
        </authorList>
    </citation>
    <scope>NUCLEOTIDE SEQUENCE</scope>
</reference>
<evidence type="ECO:0000256" key="1">
    <source>
        <dbReference type="ARBA" id="ARBA00004167"/>
    </source>
</evidence>
<dbReference type="AlphaFoldDB" id="A0A382VDD8"/>
<dbReference type="InterPro" id="IPR050059">
    <property type="entry name" value="ATP_synthase_B_chain"/>
</dbReference>
<feature type="transmembrane region" description="Helical" evidence="13">
    <location>
        <begin position="37"/>
        <end position="57"/>
    </location>
</feature>
<sequence length="169" mass="19807">MVRNYLKFIGFFTLLSGECFGAEGGMPQLNPEYWVSQIFWVILIFGTLYVILWRTILPKINENLENRKSQILTDLDDAQKFKDQSEEKLSEYNKILNQAKQEAKKILDETRKKINRDIENKKNQFNLEIDKEIENAEKEIKTLKLSSIKDINKISIETSSEIIRKMVGT</sequence>
<dbReference type="InterPro" id="IPR002146">
    <property type="entry name" value="ATP_synth_b/b'su_bac/chlpt"/>
</dbReference>
<feature type="non-terminal residue" evidence="14">
    <location>
        <position position="169"/>
    </location>
</feature>
<dbReference type="PANTHER" id="PTHR33445:SF1">
    <property type="entry name" value="ATP SYNTHASE SUBUNIT B"/>
    <property type="match status" value="1"/>
</dbReference>
<evidence type="ECO:0008006" key="15">
    <source>
        <dbReference type="Google" id="ProtNLM"/>
    </source>
</evidence>
<dbReference type="EMBL" id="UINC01151047">
    <property type="protein sequence ID" value="SVD44430.1"/>
    <property type="molecule type" value="Genomic_DNA"/>
</dbReference>
<evidence type="ECO:0000256" key="10">
    <source>
        <dbReference type="ARBA" id="ARBA00023136"/>
    </source>
</evidence>
<dbReference type="GO" id="GO:0045259">
    <property type="term" value="C:proton-transporting ATP synthase complex"/>
    <property type="evidence" value="ECO:0007669"/>
    <property type="project" value="UniProtKB-KW"/>
</dbReference>
<dbReference type="Gene3D" id="6.10.250.1580">
    <property type="match status" value="1"/>
</dbReference>
<dbReference type="HAMAP" id="MF_01398">
    <property type="entry name" value="ATP_synth_b_bprime"/>
    <property type="match status" value="1"/>
</dbReference>
<comment type="similarity">
    <text evidence="3">Belongs to the ATPase B chain family.</text>
</comment>
<dbReference type="Pfam" id="PF00430">
    <property type="entry name" value="ATP-synt_B"/>
    <property type="match status" value="1"/>
</dbReference>
<comment type="subcellular location">
    <subcellularLocation>
        <location evidence="2">Endomembrane system</location>
    </subcellularLocation>
    <subcellularLocation>
        <location evidence="1">Membrane</location>
        <topology evidence="1">Single-pass membrane protein</topology>
    </subcellularLocation>
</comment>
<keyword evidence="8 13" id="KW-1133">Transmembrane helix</keyword>
<keyword evidence="10 13" id="KW-0472">Membrane</keyword>